<keyword evidence="10" id="KW-1185">Reference proteome</keyword>
<dbReference type="Gene3D" id="3.40.50.720">
    <property type="entry name" value="NAD(P)-binding Rossmann-like Domain"/>
    <property type="match status" value="2"/>
</dbReference>
<dbReference type="Pfam" id="PF02254">
    <property type="entry name" value="TrkA_N"/>
    <property type="match status" value="2"/>
</dbReference>
<dbReference type="NCBIfam" id="NF007031">
    <property type="entry name" value="PRK09496.1-2"/>
    <property type="match status" value="1"/>
</dbReference>
<dbReference type="PROSITE" id="PS51202">
    <property type="entry name" value="RCK_C"/>
    <property type="match status" value="2"/>
</dbReference>
<feature type="domain" description="RCK N-terminal" evidence="7">
    <location>
        <begin position="233"/>
        <end position="352"/>
    </location>
</feature>
<feature type="domain" description="RCK C-terminal" evidence="8">
    <location>
        <begin position="144"/>
        <end position="228"/>
    </location>
</feature>
<dbReference type="Proteomes" id="UP001318682">
    <property type="component" value="Chromosome"/>
</dbReference>
<evidence type="ECO:0000256" key="3">
    <source>
        <dbReference type="ARBA" id="ARBA00022538"/>
    </source>
</evidence>
<dbReference type="InterPro" id="IPR006037">
    <property type="entry name" value="RCK_C"/>
</dbReference>
<dbReference type="Pfam" id="PF02080">
    <property type="entry name" value="TrkA_C"/>
    <property type="match status" value="2"/>
</dbReference>
<dbReference type="PROSITE" id="PS51201">
    <property type="entry name" value="RCK_N"/>
    <property type="match status" value="2"/>
</dbReference>
<evidence type="ECO:0000313" key="10">
    <source>
        <dbReference type="Proteomes" id="UP001318682"/>
    </source>
</evidence>
<dbReference type="SUPFAM" id="SSF116726">
    <property type="entry name" value="TrkA C-terminal domain-like"/>
    <property type="match status" value="2"/>
</dbReference>
<keyword evidence="6" id="KW-0406">Ion transport</keyword>
<evidence type="ECO:0000256" key="4">
    <source>
        <dbReference type="ARBA" id="ARBA00022958"/>
    </source>
</evidence>
<reference evidence="10" key="1">
    <citation type="submission" date="2024-01" db="EMBL/GenBank/DDBJ databases">
        <title>Roseobacter fucihabitans sp. nov., isolated from the brown alga Fucus spiralis.</title>
        <authorList>
            <person name="Hahnke S."/>
            <person name="Berger M."/>
            <person name="Schlingloff A."/>
            <person name="Athale I."/>
            <person name="Neumann-Schaal M."/>
            <person name="Adenaya A."/>
            <person name="Poehlein A."/>
            <person name="Daniel R."/>
            <person name="Pertersen J."/>
            <person name="Brinkhoff T."/>
        </authorList>
    </citation>
    <scope>NUCLEOTIDE SEQUENCE [LARGE SCALE GENOMIC DNA]</scope>
    <source>
        <strain evidence="10">B14</strain>
    </source>
</reference>
<proteinExistence type="predicted"/>
<evidence type="ECO:0000256" key="1">
    <source>
        <dbReference type="ARBA" id="ARBA00017378"/>
    </source>
</evidence>
<feature type="domain" description="RCK C-terminal" evidence="8">
    <location>
        <begin position="372"/>
        <end position="453"/>
    </location>
</feature>
<dbReference type="InterPro" id="IPR050721">
    <property type="entry name" value="Trk_Ktr_HKT_K-transport"/>
</dbReference>
<evidence type="ECO:0000313" key="9">
    <source>
        <dbReference type="EMBL" id="WVX49080.1"/>
    </source>
</evidence>
<keyword evidence="5" id="KW-0520">NAD</keyword>
<evidence type="ECO:0000256" key="2">
    <source>
        <dbReference type="ARBA" id="ARBA00022448"/>
    </source>
</evidence>
<evidence type="ECO:0000259" key="7">
    <source>
        <dbReference type="PROSITE" id="PS51201"/>
    </source>
</evidence>
<gene>
    <name evidence="9" type="primary">trkA</name>
    <name evidence="9" type="ORF">ROLI_021660</name>
</gene>
<evidence type="ECO:0000256" key="6">
    <source>
        <dbReference type="ARBA" id="ARBA00023065"/>
    </source>
</evidence>
<evidence type="ECO:0000259" key="8">
    <source>
        <dbReference type="PROSITE" id="PS51202"/>
    </source>
</evidence>
<dbReference type="RefSeq" id="WP_187431867.1">
    <property type="nucleotide sequence ID" value="NZ_CP143423.1"/>
</dbReference>
<accession>A0ABZ2BUD8</accession>
<feature type="domain" description="RCK N-terminal" evidence="7">
    <location>
        <begin position="1"/>
        <end position="124"/>
    </location>
</feature>
<dbReference type="InterPro" id="IPR003148">
    <property type="entry name" value="RCK_N"/>
</dbReference>
<dbReference type="InterPro" id="IPR036291">
    <property type="entry name" value="NAD(P)-bd_dom_sf"/>
</dbReference>
<dbReference type="InterPro" id="IPR006036">
    <property type="entry name" value="K_uptake_TrkA"/>
</dbReference>
<dbReference type="EMBL" id="CP143423">
    <property type="protein sequence ID" value="WVX49080.1"/>
    <property type="molecule type" value="Genomic_DNA"/>
</dbReference>
<dbReference type="Gene3D" id="3.30.70.1450">
    <property type="entry name" value="Regulator of K+ conductance, C-terminal domain"/>
    <property type="match status" value="2"/>
</dbReference>
<keyword evidence="3" id="KW-0633">Potassium transport</keyword>
<organism evidence="9 10">
    <name type="scientific">Roseobacter fucihabitans</name>
    <dbReference type="NCBI Taxonomy" id="1537242"/>
    <lineage>
        <taxon>Bacteria</taxon>
        <taxon>Pseudomonadati</taxon>
        <taxon>Pseudomonadota</taxon>
        <taxon>Alphaproteobacteria</taxon>
        <taxon>Rhodobacterales</taxon>
        <taxon>Roseobacteraceae</taxon>
        <taxon>Roseobacter</taxon>
    </lineage>
</organism>
<evidence type="ECO:0000256" key="5">
    <source>
        <dbReference type="ARBA" id="ARBA00023027"/>
    </source>
</evidence>
<dbReference type="PRINTS" id="PR00335">
    <property type="entry name" value="KUPTAKETRKA"/>
</dbReference>
<dbReference type="NCBIfam" id="NF007039">
    <property type="entry name" value="PRK09496.3-2"/>
    <property type="match status" value="1"/>
</dbReference>
<keyword evidence="4" id="KW-0630">Potassium</keyword>
<dbReference type="InterPro" id="IPR036721">
    <property type="entry name" value="RCK_C_sf"/>
</dbReference>
<dbReference type="PANTHER" id="PTHR43833">
    <property type="entry name" value="POTASSIUM CHANNEL PROTEIN 2-RELATED-RELATED"/>
    <property type="match status" value="1"/>
</dbReference>
<sequence>MKVIICGAGQVGWQIARHLSGERNDVTVVDSNPDLVRRATDTLDVQGIAGFASYPDVLDRAGARDAEMIIAATYSDEVNMVTCQVAHSVFGINRKIARLRSQSYLNAIYSDLYRRDHMPIDVVISPEKEVAAAALQRLSAPAAFDTETFMNGRAHLMGITIEEECPVVNTPLRQLTDLFSTLRATVVAVRRDGSLFAPEAKDQLFVGDDCYVFTHGEDVPRTLEIFGKKMSKQDRVVLVGGGNVGLAVAQTLEAQTKRVRVKVIEKNRICAEKAAEALERTIVLNGDGLDSGLLAEAGISRADGMLAVTDDDKTNLLACVRAKAEGCPFTIALINDPTLVPLMTPLGIDAYINPRATTVSSILRHIRHGRVRAVYSIGDAEAEVIEAEVLSTSPLAGKRIAEVDFPEGVLVGALKKGDEVIRPLGKTRIEEGDVIAIFALAEDVPEVERLLQVSIDFF</sequence>
<dbReference type="NCBIfam" id="NF007032">
    <property type="entry name" value="PRK09496.1-4"/>
    <property type="match status" value="1"/>
</dbReference>
<name>A0ABZ2BUD8_9RHOB</name>
<protein>
    <recommendedName>
        <fullName evidence="1">Trk system potassium uptake protein TrkA</fullName>
    </recommendedName>
</protein>
<keyword evidence="2" id="KW-0813">Transport</keyword>
<dbReference type="SUPFAM" id="SSF51735">
    <property type="entry name" value="NAD(P)-binding Rossmann-fold domains"/>
    <property type="match status" value="2"/>
</dbReference>
<dbReference type="PANTHER" id="PTHR43833:SF5">
    <property type="entry name" value="TRK SYSTEM POTASSIUM UPTAKE PROTEIN TRKA"/>
    <property type="match status" value="1"/>
</dbReference>